<dbReference type="Proteomes" id="UP000049077">
    <property type="component" value="Unassembled WGS sequence"/>
</dbReference>
<reference evidence="4" key="1">
    <citation type="submission" date="2014-06" db="EMBL/GenBank/DDBJ databases">
        <authorList>
            <person name="Le Roux Frederique"/>
        </authorList>
    </citation>
    <scope>NUCLEOTIDE SEQUENCE [LARGE SCALE GENOMIC DNA]</scope>
    <source>
        <strain evidence="4">J5-5</strain>
    </source>
</reference>
<dbReference type="AlphaFoldDB" id="A0A822MVZ9"/>
<protein>
    <submittedName>
        <fullName evidence="1">Uncharacterized protein</fullName>
    </submittedName>
</protein>
<dbReference type="EMBL" id="CCJV01000050">
    <property type="protein sequence ID" value="CDT06803.1"/>
    <property type="molecule type" value="Genomic_DNA"/>
</dbReference>
<proteinExistence type="predicted"/>
<name>A0A822MVZ9_9VIBR</name>
<evidence type="ECO:0000313" key="3">
    <source>
        <dbReference type="Proteomes" id="UP000049077"/>
    </source>
</evidence>
<dbReference type="Proteomes" id="UP000049495">
    <property type="component" value="Unassembled WGS sequence"/>
</dbReference>
<evidence type="ECO:0000313" key="1">
    <source>
        <dbReference type="EMBL" id="CDT06803.1"/>
    </source>
</evidence>
<evidence type="ECO:0000313" key="4">
    <source>
        <dbReference type="Proteomes" id="UP000049495"/>
    </source>
</evidence>
<evidence type="ECO:0000313" key="2">
    <source>
        <dbReference type="EMBL" id="CDT12631.1"/>
    </source>
</evidence>
<comment type="caution">
    <text evidence="1">The sequence shown here is derived from an EMBL/GenBank/DDBJ whole genome shotgun (WGS) entry which is preliminary data.</text>
</comment>
<gene>
    <name evidence="2" type="ORF">VCR4J5_1510199</name>
    <name evidence="1" type="ORF">VCR5J5_1430039</name>
</gene>
<organism evidence="1 4">
    <name type="scientific">Vibrio crassostreae</name>
    <dbReference type="NCBI Taxonomy" id="246167"/>
    <lineage>
        <taxon>Bacteria</taxon>
        <taxon>Pseudomonadati</taxon>
        <taxon>Pseudomonadota</taxon>
        <taxon>Gammaproteobacteria</taxon>
        <taxon>Vibrionales</taxon>
        <taxon>Vibrionaceae</taxon>
        <taxon>Vibrio</taxon>
    </lineage>
</organism>
<keyword evidence="3" id="KW-1185">Reference proteome</keyword>
<accession>A0A822MVZ9</accession>
<dbReference type="EMBL" id="CCJX01000059">
    <property type="protein sequence ID" value="CDT12631.1"/>
    <property type="molecule type" value="Genomic_DNA"/>
</dbReference>
<reference evidence="1 3" key="2">
    <citation type="submission" date="2014-06" db="EMBL/GenBank/DDBJ databases">
        <authorList>
            <person name="Le Roux F."/>
        </authorList>
    </citation>
    <scope>NUCLEOTIDE SEQUENCE</scope>
    <source>
        <strain evidence="2 3">J5-4</strain>
        <strain evidence="1">J5-5</strain>
    </source>
</reference>
<sequence>MLAVLEYVTDSRVAAQYLEYLEMLFSRLSKPLVHGSELCPELLNFLTEHKSDFEEKLIPDLSYIDDMAHVVNGIKIKDVLYINANQYRLQYSFDWELFLGCSDRNETGVENGSVLFTLEDDNVLNINFPNYGSRDTSDEL</sequence>